<protein>
    <submittedName>
        <fullName evidence="1">Uncharacterized protein</fullName>
    </submittedName>
</protein>
<evidence type="ECO:0000313" key="2">
    <source>
        <dbReference type="Proteomes" id="UP000735302"/>
    </source>
</evidence>
<dbReference type="EMBL" id="BLXT01005502">
    <property type="protein sequence ID" value="GFO23124.1"/>
    <property type="molecule type" value="Genomic_DNA"/>
</dbReference>
<dbReference type="AlphaFoldDB" id="A0AAV4BWE6"/>
<organism evidence="1 2">
    <name type="scientific">Plakobranchus ocellatus</name>
    <dbReference type="NCBI Taxonomy" id="259542"/>
    <lineage>
        <taxon>Eukaryota</taxon>
        <taxon>Metazoa</taxon>
        <taxon>Spiralia</taxon>
        <taxon>Lophotrochozoa</taxon>
        <taxon>Mollusca</taxon>
        <taxon>Gastropoda</taxon>
        <taxon>Heterobranchia</taxon>
        <taxon>Euthyneura</taxon>
        <taxon>Panpulmonata</taxon>
        <taxon>Sacoglossa</taxon>
        <taxon>Placobranchoidea</taxon>
        <taxon>Plakobranchidae</taxon>
        <taxon>Plakobranchus</taxon>
    </lineage>
</organism>
<comment type="caution">
    <text evidence="1">The sequence shown here is derived from an EMBL/GenBank/DDBJ whole genome shotgun (WGS) entry which is preliminary data.</text>
</comment>
<reference evidence="1 2" key="1">
    <citation type="journal article" date="2021" name="Elife">
        <title>Chloroplast acquisition without the gene transfer in kleptoplastic sea slugs, Plakobranchus ocellatus.</title>
        <authorList>
            <person name="Maeda T."/>
            <person name="Takahashi S."/>
            <person name="Yoshida T."/>
            <person name="Shimamura S."/>
            <person name="Takaki Y."/>
            <person name="Nagai Y."/>
            <person name="Toyoda A."/>
            <person name="Suzuki Y."/>
            <person name="Arimoto A."/>
            <person name="Ishii H."/>
            <person name="Satoh N."/>
            <person name="Nishiyama T."/>
            <person name="Hasebe M."/>
            <person name="Maruyama T."/>
            <person name="Minagawa J."/>
            <person name="Obokata J."/>
            <person name="Shigenobu S."/>
        </authorList>
    </citation>
    <scope>NUCLEOTIDE SEQUENCE [LARGE SCALE GENOMIC DNA]</scope>
</reference>
<proteinExistence type="predicted"/>
<gene>
    <name evidence="1" type="ORF">PoB_004962900</name>
</gene>
<sequence length="197" mass="22321">MQQSESIVDYLLKEQYHPVLLLKKTSSDSPSKPILKTHINKLTHNLKEKIYDGLTEEEAEGKRLKVNAQLAVQHSIDKASQNDTLEEFESIDPGFLFHVDEIMSKLCVLEDEQHIEFSLLPPTTPGVGEKSHANPISNLDKILELSQTTTISTKSWIPTVSPPDQSVLIPKNNLTSLKRTPFLKFLTHSLWHQNISF</sequence>
<keyword evidence="2" id="KW-1185">Reference proteome</keyword>
<accession>A0AAV4BWE6</accession>
<dbReference type="Proteomes" id="UP000735302">
    <property type="component" value="Unassembled WGS sequence"/>
</dbReference>
<evidence type="ECO:0000313" key="1">
    <source>
        <dbReference type="EMBL" id="GFO23124.1"/>
    </source>
</evidence>
<name>A0AAV4BWE6_9GAST</name>